<name>A0A2G2YML2_CAPAN</name>
<keyword evidence="1" id="KW-0472">Membrane</keyword>
<feature type="transmembrane region" description="Helical" evidence="1">
    <location>
        <begin position="292"/>
        <end position="316"/>
    </location>
</feature>
<dbReference type="EMBL" id="AYRZ02000010">
    <property type="protein sequence ID" value="PHT70987.1"/>
    <property type="molecule type" value="Genomic_DNA"/>
</dbReference>
<accession>A0A2G2YML2</accession>
<keyword evidence="1" id="KW-0812">Transmembrane</keyword>
<reference evidence="2 3" key="2">
    <citation type="journal article" date="2017" name="Genome Biol.">
        <title>New reference genome sequences of hot pepper reveal the massive evolution of plant disease-resistance genes by retroduplication.</title>
        <authorList>
            <person name="Kim S."/>
            <person name="Park J."/>
            <person name="Yeom S.I."/>
            <person name="Kim Y.M."/>
            <person name="Seo E."/>
            <person name="Kim K.T."/>
            <person name="Kim M.S."/>
            <person name="Lee J.M."/>
            <person name="Cheong K."/>
            <person name="Shin H.S."/>
            <person name="Kim S.B."/>
            <person name="Han K."/>
            <person name="Lee J."/>
            <person name="Park M."/>
            <person name="Lee H.A."/>
            <person name="Lee H.Y."/>
            <person name="Lee Y."/>
            <person name="Oh S."/>
            <person name="Lee J.H."/>
            <person name="Choi E."/>
            <person name="Choi E."/>
            <person name="Lee S.E."/>
            <person name="Jeon J."/>
            <person name="Kim H."/>
            <person name="Choi G."/>
            <person name="Song H."/>
            <person name="Lee J."/>
            <person name="Lee S.C."/>
            <person name="Kwon J.K."/>
            <person name="Lee H.Y."/>
            <person name="Koo N."/>
            <person name="Hong Y."/>
            <person name="Kim R.W."/>
            <person name="Kang W.H."/>
            <person name="Huh J.H."/>
            <person name="Kang B.C."/>
            <person name="Yang T.J."/>
            <person name="Lee Y.H."/>
            <person name="Bennetzen J.L."/>
            <person name="Choi D."/>
        </authorList>
    </citation>
    <scope>NUCLEOTIDE SEQUENCE [LARGE SCALE GENOMIC DNA]</scope>
    <source>
        <strain evidence="3">cv. CM334</strain>
    </source>
</reference>
<reference evidence="2 3" key="1">
    <citation type="journal article" date="2014" name="Nat. Genet.">
        <title>Genome sequence of the hot pepper provides insights into the evolution of pungency in Capsicum species.</title>
        <authorList>
            <person name="Kim S."/>
            <person name="Park M."/>
            <person name="Yeom S.I."/>
            <person name="Kim Y.M."/>
            <person name="Lee J.M."/>
            <person name="Lee H.A."/>
            <person name="Seo E."/>
            <person name="Choi J."/>
            <person name="Cheong K."/>
            <person name="Kim K.T."/>
            <person name="Jung K."/>
            <person name="Lee G.W."/>
            <person name="Oh S.K."/>
            <person name="Bae C."/>
            <person name="Kim S.B."/>
            <person name="Lee H.Y."/>
            <person name="Kim S.Y."/>
            <person name="Kim M.S."/>
            <person name="Kang B.C."/>
            <person name="Jo Y.D."/>
            <person name="Yang H.B."/>
            <person name="Jeong H.J."/>
            <person name="Kang W.H."/>
            <person name="Kwon J.K."/>
            <person name="Shin C."/>
            <person name="Lim J.Y."/>
            <person name="Park J.H."/>
            <person name="Huh J.H."/>
            <person name="Kim J.S."/>
            <person name="Kim B.D."/>
            <person name="Cohen O."/>
            <person name="Paran I."/>
            <person name="Suh M.C."/>
            <person name="Lee S.B."/>
            <person name="Kim Y.K."/>
            <person name="Shin Y."/>
            <person name="Noh S.J."/>
            <person name="Park J."/>
            <person name="Seo Y.S."/>
            <person name="Kwon S.Y."/>
            <person name="Kim H.A."/>
            <person name="Park J.M."/>
            <person name="Kim H.J."/>
            <person name="Choi S.B."/>
            <person name="Bosland P.W."/>
            <person name="Reeves G."/>
            <person name="Jo S.H."/>
            <person name="Lee B.W."/>
            <person name="Cho H.T."/>
            <person name="Choi H.S."/>
            <person name="Lee M.S."/>
            <person name="Yu Y."/>
            <person name="Do Choi Y."/>
            <person name="Park B.S."/>
            <person name="van Deynze A."/>
            <person name="Ashrafi H."/>
            <person name="Hill T."/>
            <person name="Kim W.T."/>
            <person name="Pai H.S."/>
            <person name="Ahn H.K."/>
            <person name="Yeam I."/>
            <person name="Giovannoni J.J."/>
            <person name="Rose J.K."/>
            <person name="Sorensen I."/>
            <person name="Lee S.J."/>
            <person name="Kim R.W."/>
            <person name="Choi I.Y."/>
            <person name="Choi B.S."/>
            <person name="Lim J.S."/>
            <person name="Lee Y.H."/>
            <person name="Choi D."/>
        </authorList>
    </citation>
    <scope>NUCLEOTIDE SEQUENCE [LARGE SCALE GENOMIC DNA]</scope>
    <source>
        <strain evidence="3">cv. CM334</strain>
    </source>
</reference>
<sequence>MKMKKKKNNSNPPYEEKLATTCAPKIQKKKSIEKSKGKCIMEHMDVAEATFHFNYPFQDDVIMEIHYRLPFRDLLQFKYVSKLRNALISDPYFVNKHRDRAKNDPHSQKLLIYQRSLTDPTTSIYSCPLSSSLQLSQARSKVPGEILSLKSDSGRTIDNHPRGIENLLHCSGSALALVNDAFHWVCISGNYFEDSRAFSLVSFSISKEVYADIPLPLPEQLLRLEGNIGIGVSELDGMLCAHSICEHQRMRTFKLWVLKDYGVGESWIALFVIDALDILRAIPKYRFAEGDVLFSSTNLLVLVMVILMNIALTGLVEDALGDSLFGQK</sequence>
<dbReference type="PANTHER" id="PTHR31672">
    <property type="entry name" value="BNACNNG10540D PROTEIN"/>
    <property type="match status" value="1"/>
</dbReference>
<dbReference type="Proteomes" id="UP000222542">
    <property type="component" value="Unassembled WGS sequence"/>
</dbReference>
<evidence type="ECO:0000313" key="3">
    <source>
        <dbReference type="Proteomes" id="UP000222542"/>
    </source>
</evidence>
<keyword evidence="3" id="KW-1185">Reference proteome</keyword>
<evidence type="ECO:0000256" key="1">
    <source>
        <dbReference type="SAM" id="Phobius"/>
    </source>
</evidence>
<dbReference type="PANTHER" id="PTHR31672:SF13">
    <property type="entry name" value="F-BOX PROTEIN CPR30-LIKE"/>
    <property type="match status" value="1"/>
</dbReference>
<evidence type="ECO:0000313" key="2">
    <source>
        <dbReference type="EMBL" id="PHT70987.1"/>
    </source>
</evidence>
<organism evidence="2 3">
    <name type="scientific">Capsicum annuum</name>
    <name type="common">Capsicum pepper</name>
    <dbReference type="NCBI Taxonomy" id="4072"/>
    <lineage>
        <taxon>Eukaryota</taxon>
        <taxon>Viridiplantae</taxon>
        <taxon>Streptophyta</taxon>
        <taxon>Embryophyta</taxon>
        <taxon>Tracheophyta</taxon>
        <taxon>Spermatophyta</taxon>
        <taxon>Magnoliopsida</taxon>
        <taxon>eudicotyledons</taxon>
        <taxon>Gunneridae</taxon>
        <taxon>Pentapetalae</taxon>
        <taxon>asterids</taxon>
        <taxon>lamiids</taxon>
        <taxon>Solanales</taxon>
        <taxon>Solanaceae</taxon>
        <taxon>Solanoideae</taxon>
        <taxon>Capsiceae</taxon>
        <taxon>Capsicum</taxon>
    </lineage>
</organism>
<dbReference type="AlphaFoldDB" id="A0A2G2YML2"/>
<dbReference type="InterPro" id="IPR036047">
    <property type="entry name" value="F-box-like_dom_sf"/>
</dbReference>
<keyword evidence="1" id="KW-1133">Transmembrane helix</keyword>
<proteinExistence type="predicted"/>
<protein>
    <recommendedName>
        <fullName evidence="4">F-box domain-containing protein</fullName>
    </recommendedName>
</protein>
<comment type="caution">
    <text evidence="2">The sequence shown here is derived from an EMBL/GenBank/DDBJ whole genome shotgun (WGS) entry which is preliminary data.</text>
</comment>
<dbReference type="InterPro" id="IPR050796">
    <property type="entry name" value="SCF_F-box_component"/>
</dbReference>
<dbReference type="SUPFAM" id="SSF81383">
    <property type="entry name" value="F-box domain"/>
    <property type="match status" value="1"/>
</dbReference>
<evidence type="ECO:0008006" key="4">
    <source>
        <dbReference type="Google" id="ProtNLM"/>
    </source>
</evidence>
<dbReference type="Gramene" id="PHT70987">
    <property type="protein sequence ID" value="PHT70987"/>
    <property type="gene ID" value="T459_26091"/>
</dbReference>
<gene>
    <name evidence="2" type="ORF">T459_26091</name>
</gene>